<keyword evidence="16" id="KW-1185">Reference proteome</keyword>
<keyword evidence="13" id="KW-0732">Signal</keyword>
<dbReference type="PANTHER" id="PTHR30069">
    <property type="entry name" value="TONB-DEPENDENT OUTER MEMBRANE RECEPTOR"/>
    <property type="match status" value="1"/>
</dbReference>
<feature type="signal peptide" evidence="13">
    <location>
        <begin position="1"/>
        <end position="30"/>
    </location>
</feature>
<dbReference type="Pfam" id="PF00593">
    <property type="entry name" value="TonB_dep_Rec_b-barrel"/>
    <property type="match status" value="1"/>
</dbReference>
<keyword evidence="7" id="KW-0408">Iron</keyword>
<dbReference type="InterPro" id="IPR000531">
    <property type="entry name" value="Beta-barrel_TonB"/>
</dbReference>
<keyword evidence="6 11" id="KW-0812">Transmembrane</keyword>
<dbReference type="Gene3D" id="2.170.130.10">
    <property type="entry name" value="TonB-dependent receptor, plug domain"/>
    <property type="match status" value="1"/>
</dbReference>
<evidence type="ECO:0000256" key="2">
    <source>
        <dbReference type="ARBA" id="ARBA00009810"/>
    </source>
</evidence>
<keyword evidence="10 11" id="KW-0998">Cell outer membrane</keyword>
<organism evidence="15 16">
    <name type="scientific">Lacibacterium aquatile</name>
    <dbReference type="NCBI Taxonomy" id="1168082"/>
    <lineage>
        <taxon>Bacteria</taxon>
        <taxon>Pseudomonadati</taxon>
        <taxon>Pseudomonadota</taxon>
        <taxon>Alphaproteobacteria</taxon>
        <taxon>Rhodospirillales</taxon>
        <taxon>Rhodospirillaceae</taxon>
    </lineage>
</organism>
<keyword evidence="9 11" id="KW-0472">Membrane</keyword>
<evidence type="ECO:0000256" key="6">
    <source>
        <dbReference type="ARBA" id="ARBA00022692"/>
    </source>
</evidence>
<dbReference type="PANTHER" id="PTHR30069:SF41">
    <property type="entry name" value="HEME_HEMOPEXIN UTILIZATION PROTEIN C"/>
    <property type="match status" value="1"/>
</dbReference>
<evidence type="ECO:0000313" key="15">
    <source>
        <dbReference type="EMBL" id="MFD2262875.1"/>
    </source>
</evidence>
<protein>
    <submittedName>
        <fullName evidence="15">TonB-dependent receptor domain-containing protein</fullName>
    </submittedName>
</protein>
<reference evidence="16" key="1">
    <citation type="journal article" date="2019" name="Int. J. Syst. Evol. Microbiol.">
        <title>The Global Catalogue of Microorganisms (GCM) 10K type strain sequencing project: providing services to taxonomists for standard genome sequencing and annotation.</title>
        <authorList>
            <consortium name="The Broad Institute Genomics Platform"/>
            <consortium name="The Broad Institute Genome Sequencing Center for Infectious Disease"/>
            <person name="Wu L."/>
            <person name="Ma J."/>
        </authorList>
    </citation>
    <scope>NUCLEOTIDE SEQUENCE [LARGE SCALE GENOMIC DNA]</scope>
    <source>
        <strain evidence="16">CGMCC 1.19062</strain>
    </source>
</reference>
<evidence type="ECO:0000256" key="12">
    <source>
        <dbReference type="RuleBase" id="RU003357"/>
    </source>
</evidence>
<dbReference type="InterPro" id="IPR012910">
    <property type="entry name" value="Plug_dom"/>
</dbReference>
<evidence type="ECO:0000256" key="7">
    <source>
        <dbReference type="ARBA" id="ARBA00023004"/>
    </source>
</evidence>
<dbReference type="InterPro" id="IPR011662">
    <property type="entry name" value="Secretin/TonB_short_N"/>
</dbReference>
<evidence type="ECO:0000259" key="14">
    <source>
        <dbReference type="SMART" id="SM00965"/>
    </source>
</evidence>
<dbReference type="PROSITE" id="PS52016">
    <property type="entry name" value="TONB_DEPENDENT_REC_3"/>
    <property type="match status" value="1"/>
</dbReference>
<comment type="subcellular location">
    <subcellularLocation>
        <location evidence="1 11">Cell outer membrane</location>
        <topology evidence="1 11">Multi-pass membrane protein</topology>
    </subcellularLocation>
</comment>
<proteinExistence type="inferred from homology"/>
<evidence type="ECO:0000256" key="10">
    <source>
        <dbReference type="ARBA" id="ARBA00023237"/>
    </source>
</evidence>
<dbReference type="Pfam" id="PF07715">
    <property type="entry name" value="Plug"/>
    <property type="match status" value="1"/>
</dbReference>
<evidence type="ECO:0000256" key="3">
    <source>
        <dbReference type="ARBA" id="ARBA00022448"/>
    </source>
</evidence>
<dbReference type="Gene3D" id="3.55.50.30">
    <property type="match status" value="1"/>
</dbReference>
<evidence type="ECO:0000256" key="8">
    <source>
        <dbReference type="ARBA" id="ARBA00023077"/>
    </source>
</evidence>
<dbReference type="SMART" id="SM00965">
    <property type="entry name" value="STN"/>
    <property type="match status" value="1"/>
</dbReference>
<feature type="chain" id="PRO_5045576354" evidence="13">
    <location>
        <begin position="31"/>
        <end position="744"/>
    </location>
</feature>
<dbReference type="InterPro" id="IPR037066">
    <property type="entry name" value="Plug_dom_sf"/>
</dbReference>
<evidence type="ECO:0000256" key="5">
    <source>
        <dbReference type="ARBA" id="ARBA00022496"/>
    </source>
</evidence>
<dbReference type="Pfam" id="PF07660">
    <property type="entry name" value="STN"/>
    <property type="match status" value="1"/>
</dbReference>
<keyword evidence="5" id="KW-0406">Ion transport</keyword>
<dbReference type="InterPro" id="IPR036942">
    <property type="entry name" value="Beta-barrel_TonB_sf"/>
</dbReference>
<feature type="domain" description="Secretin/TonB short N-terminal" evidence="14">
    <location>
        <begin position="66"/>
        <end position="117"/>
    </location>
</feature>
<accession>A0ABW5DQV0</accession>
<evidence type="ECO:0000256" key="1">
    <source>
        <dbReference type="ARBA" id="ARBA00004571"/>
    </source>
</evidence>
<dbReference type="SUPFAM" id="SSF56935">
    <property type="entry name" value="Porins"/>
    <property type="match status" value="1"/>
</dbReference>
<keyword evidence="3 11" id="KW-0813">Transport</keyword>
<evidence type="ECO:0000256" key="11">
    <source>
        <dbReference type="PROSITE-ProRule" id="PRU01360"/>
    </source>
</evidence>
<keyword evidence="15" id="KW-0675">Receptor</keyword>
<keyword evidence="5" id="KW-0410">Iron transport</keyword>
<dbReference type="RefSeq" id="WP_379875844.1">
    <property type="nucleotide sequence ID" value="NZ_JBHUIP010000006.1"/>
</dbReference>
<dbReference type="Proteomes" id="UP001597295">
    <property type="component" value="Unassembled WGS sequence"/>
</dbReference>
<keyword evidence="4 11" id="KW-1134">Transmembrane beta strand</keyword>
<keyword evidence="8 12" id="KW-0798">TonB box</keyword>
<evidence type="ECO:0000256" key="4">
    <source>
        <dbReference type="ARBA" id="ARBA00022452"/>
    </source>
</evidence>
<dbReference type="Gene3D" id="2.40.170.20">
    <property type="entry name" value="TonB-dependent receptor, beta-barrel domain"/>
    <property type="match status" value="1"/>
</dbReference>
<gene>
    <name evidence="15" type="ORF">ACFSM5_08245</name>
</gene>
<sequence>MIRGTVEKMVGLRLAALAVSTALGSTMILAATATTAVAQQAAQVPFSIPAQSLPDALALFGRQANLQVSAPGDLVRGASSTAVSGTMAPDAALRQLLGGTGLTFRIGSNGTAIIERAQQSSATTLAPLTLEGRRVEDKHAGAADRENSIVVDSETLARRNAPTLKQVFAGQTGVSVGGAQQMSQKVYVQGVEETNLAVSIDGARQNNKVFHHSGTNLMDPSLLKMARVDPGVAPADAGPGALGGAIVYETVDAADLLAPGRSLGGFLTSSYETNGDTFTKGASVYGRAEGFEAIGFANFADGNSYRDGSGQKALGTAANLDSYLLKGAYESEGGHRLELSGEKVVDKAFRRFRANIGSLLPPTAPLRLYDMERQNYAFNYNLTKPVGIWDPKITLGYGKTELGVPQPWGSVGDTSSLSGKIENSFHFRTADTVTVGADFYDDEARYREPGTEISEKARNYGLYAQARLVPVEDLRLSFGLRGDTHKFEGVDGSEITHSGLSGNISGAYDIFKIVTLKAGYSNVFGGIALAENFIMNPGWSYVAGIDPVRSNNYTLGFEVNHQGFSFGAGVFRSDFKNARNEAFGGGPSITSNFKTEGYSLSAGYNWGSGLARISYTDTDFKVGNTSGDSDFGQYLATPVGQLIALEAFHRFDSIGLTIGGSVDAALQNNDPKDQGLLPLKGYTAVGLYTEYQPTMAQYLTVRLEANNLFDETYADRATYGQEFSNVRPLYEPGRSFLIKAKLTY</sequence>
<comment type="similarity">
    <text evidence="2 11 12">Belongs to the TonB-dependent receptor family.</text>
</comment>
<dbReference type="InterPro" id="IPR039426">
    <property type="entry name" value="TonB-dep_rcpt-like"/>
</dbReference>
<evidence type="ECO:0000313" key="16">
    <source>
        <dbReference type="Proteomes" id="UP001597295"/>
    </source>
</evidence>
<name>A0ABW5DQV0_9PROT</name>
<evidence type="ECO:0000256" key="13">
    <source>
        <dbReference type="SAM" id="SignalP"/>
    </source>
</evidence>
<evidence type="ECO:0000256" key="9">
    <source>
        <dbReference type="ARBA" id="ARBA00023136"/>
    </source>
</evidence>
<comment type="caution">
    <text evidence="15">The sequence shown here is derived from an EMBL/GenBank/DDBJ whole genome shotgun (WGS) entry which is preliminary data.</text>
</comment>
<dbReference type="EMBL" id="JBHUIP010000006">
    <property type="protein sequence ID" value="MFD2262875.1"/>
    <property type="molecule type" value="Genomic_DNA"/>
</dbReference>